<sequence length="801" mass="85481">MLDLSHLLAACLVALPGRSAALEVEFAPDLSSYRVAHAGFPLFVAEGGIAVFCDGAWHSQSQGSLQLVGQVPVFGTDGQLGDYTGSELTWRAGGTRLVTTAWTYKTGRDVAFQYAFPDGAAGTSTVELAGTDSSEVIVNFPAFTRVSLANTLSWEGSFVQGKLDQWSTGPRGGPTVFFNSSDPELRTVVVASALDNFKATSAGPGRTWNGTRAWVPGTPGTIVSLPKGWTQTFLLHLGASRGITAAIGEWGELLQAVHRTRKLQDVTLDKIGYQTDNGAYYVFCRGNCSDFLLKKTSELTKLGVPMGYLSFQGSGASSLSKSTGADRFEGGAPWCVNTWGVDGGLGGQYPLPLPSFHKALGLPLQLYAPYFCPSSEYFNATSQWTSVKSDASVCPGYDFQDVAPHQSRAFYDWFFAKGLTVGMVSFEPDFMNQNYNCVPAFTRSATNATIWQHGMADAALAKNLSIQWCYAAPTDVLASLKMPAVTNFRVSTDFCYGNSWDVGVSSLLVWAVAAAPSKDTLWTSDNGRFQVAGCPWTPDHENPGTELHVVLALMTTGPVGISDGIGFTNARLIMRTMRADGMLLKPSKPATSVDSSLARSPRSPPGVVYSTFSGSSKQEVMAHYFVSFMMKTNWTIAADDFYPPLRAGTTYVYRRFRDGARCTNGTAGALCVATLLGSGDVSKLALPIPKSDWSNTTGGTNYAPIVITVFPVCASGWALLGDLTKYVAVSTVRFQNVVCTAKGISAVVLGLPGEIVTVTFLKPHGESTVASESLELTLAIPSHGSASLDLPRGPSDVQVLV</sequence>
<feature type="chain" id="PRO_5045550472" description="Alpha-L-fucosidase" evidence="1">
    <location>
        <begin position="22"/>
        <end position="801"/>
    </location>
</feature>
<protein>
    <recommendedName>
        <fullName evidence="4">Alpha-L-fucosidase</fullName>
    </recommendedName>
</protein>
<comment type="caution">
    <text evidence="2">The sequence shown here is derived from an EMBL/GenBank/DDBJ whole genome shotgun (WGS) entry which is preliminary data.</text>
</comment>
<evidence type="ECO:0008006" key="4">
    <source>
        <dbReference type="Google" id="ProtNLM"/>
    </source>
</evidence>
<organism evidence="2 3">
    <name type="scientific">Prorocentrum cordatum</name>
    <dbReference type="NCBI Taxonomy" id="2364126"/>
    <lineage>
        <taxon>Eukaryota</taxon>
        <taxon>Sar</taxon>
        <taxon>Alveolata</taxon>
        <taxon>Dinophyceae</taxon>
        <taxon>Prorocentrales</taxon>
        <taxon>Prorocentraceae</taxon>
        <taxon>Prorocentrum</taxon>
    </lineage>
</organism>
<evidence type="ECO:0000313" key="3">
    <source>
        <dbReference type="Proteomes" id="UP001189429"/>
    </source>
</evidence>
<gene>
    <name evidence="2" type="ORF">PCOR1329_LOCUS39437</name>
</gene>
<dbReference type="EMBL" id="CAUYUJ010014761">
    <property type="protein sequence ID" value="CAK0845740.1"/>
    <property type="molecule type" value="Genomic_DNA"/>
</dbReference>
<keyword evidence="3" id="KW-1185">Reference proteome</keyword>
<keyword evidence="1" id="KW-0732">Signal</keyword>
<name>A0ABN9TII1_9DINO</name>
<feature type="signal peptide" evidence="1">
    <location>
        <begin position="1"/>
        <end position="21"/>
    </location>
</feature>
<proteinExistence type="predicted"/>
<dbReference type="Proteomes" id="UP001189429">
    <property type="component" value="Unassembled WGS sequence"/>
</dbReference>
<reference evidence="2" key="1">
    <citation type="submission" date="2023-10" db="EMBL/GenBank/DDBJ databases">
        <authorList>
            <person name="Chen Y."/>
            <person name="Shah S."/>
            <person name="Dougan E. K."/>
            <person name="Thang M."/>
            <person name="Chan C."/>
        </authorList>
    </citation>
    <scope>NUCLEOTIDE SEQUENCE [LARGE SCALE GENOMIC DNA]</scope>
</reference>
<evidence type="ECO:0000256" key="1">
    <source>
        <dbReference type="SAM" id="SignalP"/>
    </source>
</evidence>
<accession>A0ABN9TII1</accession>
<evidence type="ECO:0000313" key="2">
    <source>
        <dbReference type="EMBL" id="CAK0845740.1"/>
    </source>
</evidence>